<evidence type="ECO:0000256" key="8">
    <source>
        <dbReference type="ARBA" id="ARBA00034078"/>
    </source>
</evidence>
<dbReference type="AlphaFoldDB" id="A4U8S3"/>
<dbReference type="GO" id="GO:0051537">
    <property type="term" value="F:2 iron, 2 sulfur cluster binding"/>
    <property type="evidence" value="ECO:0007669"/>
    <property type="project" value="UniProtKB-KW"/>
</dbReference>
<dbReference type="InterPro" id="IPR011538">
    <property type="entry name" value="Nuo51_FMN-bd"/>
</dbReference>
<dbReference type="InterPro" id="IPR001949">
    <property type="entry name" value="NADH-UbQ_OxRdtase_51kDa_CS"/>
</dbReference>
<dbReference type="SUPFAM" id="SSF52833">
    <property type="entry name" value="Thioredoxin-like"/>
    <property type="match status" value="1"/>
</dbReference>
<gene>
    <name evidence="11" type="primary">nuoF+E</name>
</gene>
<sequence length="639" mass="69525">MATKLEPETPFFAAKSELLSEILGSYPEYGRRSAIMPLLWAVQRAERQVSEARIEEIAAILGLTATEVKGVMSFYSTYHERPVGRYHLQLCSTLSCSLAGSDEMYDFLVTELGIVNGETDAEGLFSLQKVECLGSCGTAPVLQVNDDYYERVTRPRCQALLEALRGGEQPEPQRERGGDSVGPEAAEPFGTGGRPGAAPDPTTPITSRHDPRYRVTMYRHVGVEGSHTLDYYRGHGGYEAAERALTRLSPAEVIDEVKVSGLRGRGGAGFPTGVKWSFMPPVDGRQRFILCNADESEPGSFKDRYILEDDPHQLIEGMIIAGHAISATLGVIYIRGEYYLGYRRLRAAIAEARAAGLLGRGLFGTEIDFELILHRGAGAYICGEETALMNSFEGLRANPRLKPPFPAQLGIYGLPTTINNVTTLTSVVHIIGQGAAWFAAIGSEDSKGTKLYQISGPVERPGVYELPLGATFRELIFDLAGGPTMPAKAFIPGGSSAPMLPFEDAYLDTPMDYGSLAELGSMLGTGGVIVIPEEKCMVSAIYNLVRFYAHESCGKCTPCREGVATWLPKLYQKLLAGLGSAGDLTLIEELAHHLKGTAFCLLADSCALPVEASFAHFRSEYEHLVERGEPRYPKSDWWG</sequence>
<keyword evidence="5" id="KW-0479">Metal-binding</keyword>
<dbReference type="SUPFAM" id="SSF142984">
    <property type="entry name" value="Nqo1 middle domain-like"/>
    <property type="match status" value="1"/>
</dbReference>
<dbReference type="SMART" id="SM00928">
    <property type="entry name" value="NADH_4Fe-4S"/>
    <property type="match status" value="1"/>
</dbReference>
<dbReference type="EMBL" id="DQ438988">
    <property type="protein sequence ID" value="ABE03925.1"/>
    <property type="molecule type" value="Genomic_DNA"/>
</dbReference>
<dbReference type="FunFam" id="1.20.1440.230:FF:000001">
    <property type="entry name" value="Mitochondrial NADH dehydrogenase flavoprotein 1"/>
    <property type="match status" value="1"/>
</dbReference>
<dbReference type="InterPro" id="IPR041921">
    <property type="entry name" value="NuoE_N"/>
</dbReference>
<dbReference type="NCBIfam" id="TIGR01958">
    <property type="entry name" value="nuoE_fam"/>
    <property type="match status" value="1"/>
</dbReference>
<dbReference type="Gene3D" id="3.10.20.600">
    <property type="match status" value="1"/>
</dbReference>
<dbReference type="PROSITE" id="PS00645">
    <property type="entry name" value="COMPLEX1_51K_2"/>
    <property type="match status" value="1"/>
</dbReference>
<evidence type="ECO:0000313" key="11">
    <source>
        <dbReference type="EMBL" id="ABE03925.1"/>
    </source>
</evidence>
<dbReference type="GO" id="GO:0016491">
    <property type="term" value="F:oxidoreductase activity"/>
    <property type="evidence" value="ECO:0007669"/>
    <property type="project" value="InterPro"/>
</dbReference>
<evidence type="ECO:0000256" key="1">
    <source>
        <dbReference type="ARBA" id="ARBA00007523"/>
    </source>
</evidence>
<dbReference type="GO" id="GO:0010181">
    <property type="term" value="F:FMN binding"/>
    <property type="evidence" value="ECO:0007669"/>
    <property type="project" value="InterPro"/>
</dbReference>
<dbReference type="InterPro" id="IPR037207">
    <property type="entry name" value="Nuop51_4Fe4S-bd_sf"/>
</dbReference>
<dbReference type="PANTHER" id="PTHR43578:SF3">
    <property type="entry name" value="NADH-QUINONE OXIDOREDUCTASE SUBUNIT F"/>
    <property type="match status" value="1"/>
</dbReference>
<dbReference type="Gene3D" id="1.20.1440.230">
    <property type="entry name" value="NADH-ubiquinone oxidoreductase 51kDa subunit, iron-sulphur binding domain"/>
    <property type="match status" value="1"/>
</dbReference>
<dbReference type="Gene3D" id="6.10.250.1450">
    <property type="match status" value="1"/>
</dbReference>
<evidence type="ECO:0000256" key="3">
    <source>
        <dbReference type="ARBA" id="ARBA00022485"/>
    </source>
</evidence>
<dbReference type="GO" id="GO:0008137">
    <property type="term" value="F:NADH dehydrogenase (ubiquinone) activity"/>
    <property type="evidence" value="ECO:0007669"/>
    <property type="project" value="InterPro"/>
</dbReference>
<dbReference type="PANTHER" id="PTHR43578">
    <property type="entry name" value="NADH-QUINONE OXIDOREDUCTASE SUBUNIT F"/>
    <property type="match status" value="1"/>
</dbReference>
<evidence type="ECO:0000256" key="6">
    <source>
        <dbReference type="ARBA" id="ARBA00023004"/>
    </source>
</evidence>
<accession>A4U8S3</accession>
<dbReference type="NCBIfam" id="NF010120">
    <property type="entry name" value="PRK13596.1"/>
    <property type="match status" value="1"/>
</dbReference>
<keyword evidence="6" id="KW-0408">Iron</keyword>
<dbReference type="SUPFAM" id="SSF142019">
    <property type="entry name" value="Nqo1 FMN-binding domain-like"/>
    <property type="match status" value="1"/>
</dbReference>
<evidence type="ECO:0000256" key="9">
    <source>
        <dbReference type="SAM" id="MobiDB-lite"/>
    </source>
</evidence>
<dbReference type="Pfam" id="PF10531">
    <property type="entry name" value="SLBB"/>
    <property type="match status" value="1"/>
</dbReference>
<dbReference type="GO" id="GO:0051539">
    <property type="term" value="F:4 iron, 4 sulfur cluster binding"/>
    <property type="evidence" value="ECO:0007669"/>
    <property type="project" value="UniProtKB-KW"/>
</dbReference>
<dbReference type="SUPFAM" id="SSF140490">
    <property type="entry name" value="Nqo1C-terminal domain-like"/>
    <property type="match status" value="1"/>
</dbReference>
<dbReference type="CDD" id="cd03064">
    <property type="entry name" value="TRX_Fd_NuoE"/>
    <property type="match status" value="1"/>
</dbReference>
<reference evidence="11" key="1">
    <citation type="journal article" date="2007" name="Appl. Environ. Microbiol.">
        <title>Widespread occurrence and genomic context of unusually small polyketide synthase genes in microbial consortia associated with marine sponges.</title>
        <authorList>
            <person name="Fieseler L."/>
            <person name="Hentschel U."/>
            <person name="Grozdanov L."/>
            <person name="Schirmer A."/>
            <person name="Wen G."/>
            <person name="Platzer M."/>
            <person name="Hrvatin S."/>
            <person name="Butzke D."/>
            <person name="Zimmermann K."/>
            <person name="Piel J."/>
        </authorList>
    </citation>
    <scope>NUCLEOTIDE SEQUENCE</scope>
</reference>
<dbReference type="Gene3D" id="1.10.10.1590">
    <property type="entry name" value="NADH-quinone oxidoreductase subunit E"/>
    <property type="match status" value="1"/>
</dbReference>
<dbReference type="Pfam" id="PF10589">
    <property type="entry name" value="NADH_4Fe-4S"/>
    <property type="match status" value="1"/>
</dbReference>
<dbReference type="Gene3D" id="3.40.50.11540">
    <property type="entry name" value="NADH-ubiquinone oxidoreductase 51kDa subunit"/>
    <property type="match status" value="1"/>
</dbReference>
<dbReference type="InterPro" id="IPR002023">
    <property type="entry name" value="NuoE-like"/>
</dbReference>
<dbReference type="Pfam" id="PF01257">
    <property type="entry name" value="2Fe-2S_thioredx"/>
    <property type="match status" value="1"/>
</dbReference>
<organism evidence="11">
    <name type="scientific">Theonella swinhoei bacterial symbiont clone pSW1H8</name>
    <dbReference type="NCBI Taxonomy" id="377638"/>
    <lineage>
        <taxon>Bacteria</taxon>
        <taxon>environmental samples</taxon>
    </lineage>
</organism>
<keyword evidence="7" id="KW-0411">Iron-sulfur</keyword>
<dbReference type="PROSITE" id="PS00644">
    <property type="entry name" value="COMPLEX1_51K_1"/>
    <property type="match status" value="1"/>
</dbReference>
<protein>
    <submittedName>
        <fullName evidence="11">NuoF+E</fullName>
    </submittedName>
</protein>
<dbReference type="FunFam" id="3.40.50.11540:FF:000001">
    <property type="entry name" value="NADH dehydrogenase [ubiquinone] flavoprotein 1, mitochondrial"/>
    <property type="match status" value="1"/>
</dbReference>
<keyword evidence="3" id="KW-0004">4Fe-4S</keyword>
<feature type="domain" description="NADH-ubiquinone oxidoreductase 51kDa subunit iron-sulphur binding" evidence="10">
    <location>
        <begin position="538"/>
        <end position="584"/>
    </location>
</feature>
<name>A4U8S3_9BACT</name>
<keyword evidence="4" id="KW-0001">2Fe-2S</keyword>
<proteinExistence type="inferred from homology"/>
<dbReference type="GO" id="GO:0046872">
    <property type="term" value="F:metal ion binding"/>
    <property type="evidence" value="ECO:0007669"/>
    <property type="project" value="UniProtKB-KW"/>
</dbReference>
<dbReference type="InterPro" id="IPR042128">
    <property type="entry name" value="NuoE_dom"/>
</dbReference>
<dbReference type="InterPro" id="IPR019554">
    <property type="entry name" value="Soluble_ligand-bd"/>
</dbReference>
<comment type="similarity">
    <text evidence="1">Belongs to the complex I 51 kDa subunit family.</text>
</comment>
<dbReference type="InterPro" id="IPR019575">
    <property type="entry name" value="Nuop51_4Fe4S-bd"/>
</dbReference>
<comment type="similarity">
    <text evidence="2">Belongs to the complex I 24 kDa subunit family.</text>
</comment>
<evidence type="ECO:0000256" key="7">
    <source>
        <dbReference type="ARBA" id="ARBA00023014"/>
    </source>
</evidence>
<evidence type="ECO:0000256" key="2">
    <source>
        <dbReference type="ARBA" id="ARBA00010643"/>
    </source>
</evidence>
<dbReference type="Gene3D" id="3.40.30.10">
    <property type="entry name" value="Glutaredoxin"/>
    <property type="match status" value="1"/>
</dbReference>
<feature type="region of interest" description="Disordered" evidence="9">
    <location>
        <begin position="163"/>
        <end position="210"/>
    </location>
</feature>
<evidence type="ECO:0000259" key="10">
    <source>
        <dbReference type="SMART" id="SM00928"/>
    </source>
</evidence>
<dbReference type="InterPro" id="IPR037225">
    <property type="entry name" value="Nuo51_FMN-bd_sf"/>
</dbReference>
<evidence type="ECO:0000256" key="4">
    <source>
        <dbReference type="ARBA" id="ARBA00022714"/>
    </source>
</evidence>
<dbReference type="InterPro" id="IPR036249">
    <property type="entry name" value="Thioredoxin-like_sf"/>
</dbReference>
<evidence type="ECO:0000256" key="5">
    <source>
        <dbReference type="ARBA" id="ARBA00022723"/>
    </source>
</evidence>
<dbReference type="Pfam" id="PF01512">
    <property type="entry name" value="Complex1_51K"/>
    <property type="match status" value="1"/>
</dbReference>
<comment type="cofactor">
    <cofactor evidence="8">
        <name>[2Fe-2S] cluster</name>
        <dbReference type="ChEBI" id="CHEBI:190135"/>
    </cofactor>
</comment>